<name>A0A1V9DNN2_9GAMM</name>
<protein>
    <submittedName>
        <fullName evidence="2">Acyl-protein synthetase</fullName>
    </submittedName>
</protein>
<proteinExistence type="predicted"/>
<feature type="domain" description="Acyl-protein synthetase LuxE" evidence="1">
    <location>
        <begin position="9"/>
        <end position="356"/>
    </location>
</feature>
<reference evidence="2 3" key="1">
    <citation type="submission" date="2017-02" db="EMBL/GenBank/DDBJ databases">
        <title>Whole genome shotgun sequence of Pantoea agglomerans strain AS1 isolated from a cycad, Zamia floridana in Central Florida, USA.</title>
        <authorList>
            <person name="Lata P."/>
            <person name="Govindarajan S."/>
            <person name="Qi F."/>
            <person name="Li J.-L."/>
            <person name="Maurya S.K."/>
            <person name="Sahoo M.K."/>
        </authorList>
    </citation>
    <scope>NUCLEOTIDE SEQUENCE [LARGE SCALE GENOMIC DNA]</scope>
    <source>
        <strain evidence="2 3">AS1</strain>
    </source>
</reference>
<evidence type="ECO:0000313" key="2">
    <source>
        <dbReference type="EMBL" id="OQP35459.1"/>
    </source>
</evidence>
<accession>A0A1V9DNN2</accession>
<dbReference type="GO" id="GO:0008218">
    <property type="term" value="P:bioluminescence"/>
    <property type="evidence" value="ECO:0007669"/>
    <property type="project" value="InterPro"/>
</dbReference>
<dbReference type="AlphaFoldDB" id="A0A1V9DNN2"/>
<dbReference type="InterPro" id="IPR042099">
    <property type="entry name" value="ANL_N_sf"/>
</dbReference>
<gene>
    <name evidence="2" type="ORF">B2J69_05450</name>
</gene>
<dbReference type="Proteomes" id="UP000192769">
    <property type="component" value="Unassembled WGS sequence"/>
</dbReference>
<dbReference type="GO" id="GO:0047474">
    <property type="term" value="F:long-chain fatty acid--protein ligase activity"/>
    <property type="evidence" value="ECO:0007669"/>
    <property type="project" value="InterPro"/>
</dbReference>
<dbReference type="Pfam" id="PF04443">
    <property type="entry name" value="LuxE"/>
    <property type="match status" value="1"/>
</dbReference>
<organism evidence="2 3">
    <name type="scientific">Pantoea latae</name>
    <dbReference type="NCBI Taxonomy" id="1964541"/>
    <lineage>
        <taxon>Bacteria</taxon>
        <taxon>Pseudomonadati</taxon>
        <taxon>Pseudomonadota</taxon>
        <taxon>Gammaproteobacteria</taxon>
        <taxon>Enterobacterales</taxon>
        <taxon>Erwiniaceae</taxon>
        <taxon>Pantoea</taxon>
    </lineage>
</organism>
<evidence type="ECO:0000313" key="3">
    <source>
        <dbReference type="Proteomes" id="UP000192769"/>
    </source>
</evidence>
<keyword evidence="3" id="KW-1185">Reference proteome</keyword>
<dbReference type="Gene3D" id="3.40.50.12780">
    <property type="entry name" value="N-terminal domain of ligase-like"/>
    <property type="match status" value="1"/>
</dbReference>
<sequence length="357" mass="39868">MNELLALPPFSLPQREKARRLAERLAQLTAFHCQACPPYRRMVEAQGKEAVAPQSSEQIPFIPASLFKHMDLLSVPPEQIVKTLTSSGTQGQRVSTIYLDRETAIAQQRSLVNIVSDFIGRARLPLLIIDSPDVLTNRRLFSARGAGILGFSLFGRDRTFALTPQMMPDWQAIDAFLRRHHGRPVLLFGFTFILWRHFYQPLLQRKQRVDLSCATLIHGGGWKKLSEAAVSAEAFSDALRQLCGLSRIHDYYGMVEQTGSLYLQCASGHLHASLCSDIIMRRHQDFSPCETGEPGLIQVVSALPRSYPGHSLLTEDRGVILGIDDCPCGRKGNYFRVLGRVKDAEIRGCSDTYAAAF</sequence>
<evidence type="ECO:0000259" key="1">
    <source>
        <dbReference type="Pfam" id="PF04443"/>
    </source>
</evidence>
<dbReference type="InterPro" id="IPR007534">
    <property type="entry name" value="LuxE"/>
</dbReference>
<comment type="caution">
    <text evidence="2">The sequence shown here is derived from an EMBL/GenBank/DDBJ whole genome shotgun (WGS) entry which is preliminary data.</text>
</comment>
<dbReference type="EMBL" id="MWUE01000007">
    <property type="protein sequence ID" value="OQP35459.1"/>
    <property type="molecule type" value="Genomic_DNA"/>
</dbReference>